<protein>
    <submittedName>
        <fullName evidence="7">Uncharacterized protein</fullName>
    </submittedName>
</protein>
<keyword evidence="4" id="KW-0812">Transmembrane</keyword>
<keyword evidence="4" id="KW-1133">Transmembrane helix</keyword>
<dbReference type="SMART" id="SM00313">
    <property type="entry name" value="PXA"/>
    <property type="match status" value="1"/>
</dbReference>
<sequence length="1143" mass="127839">MSTTRHTVRDLIEEAKKRVVLFLICIFGLSYLMSLTSSSVWVNLPAAAVLIIFCRYISLELDIHKKSATGSKPPLSNPSSQKKSIKLHNSPLEKFNWRSKVNSPVTEEAIDHFTRHLVSEWVTNLWYSRITPDKDGPEELVQIINNVFGEISSRAREINLIELLTRDIINLFCNHLELYRTSISKIGRQELKKLPLDHQDLQLKQVLAAESKLHPALFSAKAEHKVLQHLVKGLMSTAFRPKDLQCCFFQYITRELLACAVFRPVLNLANPRVINEKIESLVLSFANKADKEAKTSTDQAVIVKSNAPSKPSAEQLSGLLDRSAVGLELVQFKHGPSKIASDEQVANNGAAYLKHQHSSGCSSLGTHETALMPGTINNGAQESPNSQTNHIDPTLSSIPKGEWGQLLDIISQKKQNALAPEHLENVWAKGRNYRKKEGSKQFPKQNAHGTSTCSNSTKQCPTTPGYLKKDKAASRDSSMINTAVPCHENLDFADNFIAHSDMIDSAYHLSDPYQEKSDVHQEEIEIASESSYETEDEESSNVTGLGSPGTRVWDSKNKRNASVSHIRHPLETSDFHSTKKKVKNHVRHPRTLRTPSGRKKFRPSNQKTPLWQEIERSSFFLGEGNDLLNELAKDTRMEELSDDPDVEIVGRIHSGAAASSSMPSVSASESSTFSLKSLENSVLADSFLKLRCEVFGANIVKSGSGNFAVYSIAVTDANNHCWSIKRRFRHFEELHRRLKEFPEYSLSLPPKHFLLSGLELPVVQERCKLLDKYLKRLLELPTISGSIEVWDFLSVDSQTYLFSDSLSIMQTLSVDPNDKLPENSAKVHNSAEVANCQLPSQTEQLSSVNGVNALSMHLNKKNTESENFGMRKRKIEGHAGMNVSKEGNSLSHDNSGSDTEKNMVQRMSDPSKTENDDRKGTLSGDDGLPEASQIPVAVGDPILPTEWATPNLSVPILDLMDVIFQLKDGGWIRRQAFWVAKQLLQLGMGDAFDDWLIDKIQLLRKGSVVANAIRRIEQMLWPDGIFITKHPNRKPPTPVSSPGNIGSGNNFLESEQQIEAARRAKFVYELIVDKAPAPLVGLVGRKEYEHCAQDIYFFLQSVVCLKQLTVELLELLLLSAFPELEEVIRQCHEEKDQFGVFEE</sequence>
<dbReference type="GO" id="GO:0005768">
    <property type="term" value="C:endosome"/>
    <property type="evidence" value="ECO:0007669"/>
    <property type="project" value="UniProtKB-ARBA"/>
</dbReference>
<dbReference type="InterPro" id="IPR003114">
    <property type="entry name" value="Phox_assoc"/>
</dbReference>
<evidence type="ECO:0000313" key="8">
    <source>
        <dbReference type="Proteomes" id="UP000829196"/>
    </source>
</evidence>
<feature type="domain" description="PXA" evidence="6">
    <location>
        <begin position="103"/>
        <end position="283"/>
    </location>
</feature>
<dbReference type="PANTHER" id="PTHR22999:SF28">
    <property type="entry name" value="PHOX (PX) DOMAIN-CONTAINING PROTEIN"/>
    <property type="match status" value="1"/>
</dbReference>
<dbReference type="InterPro" id="IPR001683">
    <property type="entry name" value="PX_dom"/>
</dbReference>
<evidence type="ECO:0000313" key="7">
    <source>
        <dbReference type="EMBL" id="KAI0496939.1"/>
    </source>
</evidence>
<dbReference type="InterPro" id="IPR051837">
    <property type="entry name" value="SortingNexin/PXDomain-PKLike"/>
</dbReference>
<evidence type="ECO:0000256" key="4">
    <source>
        <dbReference type="SAM" id="Phobius"/>
    </source>
</evidence>
<dbReference type="GO" id="GO:0035091">
    <property type="term" value="F:phosphatidylinositol binding"/>
    <property type="evidence" value="ECO:0007669"/>
    <property type="project" value="InterPro"/>
</dbReference>
<evidence type="ECO:0000256" key="3">
    <source>
        <dbReference type="SAM" id="MobiDB-lite"/>
    </source>
</evidence>
<keyword evidence="4" id="KW-0472">Membrane</keyword>
<feature type="transmembrane region" description="Helical" evidence="4">
    <location>
        <begin position="20"/>
        <end position="53"/>
    </location>
</feature>
<name>A0A8T3AKJ9_DENNO</name>
<dbReference type="InterPro" id="IPR036871">
    <property type="entry name" value="PX_dom_sf"/>
</dbReference>
<reference evidence="7" key="1">
    <citation type="journal article" date="2022" name="Front. Genet.">
        <title>Chromosome-Scale Assembly of the Dendrobium nobile Genome Provides Insights Into the Molecular Mechanism of the Biosynthesis of the Medicinal Active Ingredient of Dendrobium.</title>
        <authorList>
            <person name="Xu Q."/>
            <person name="Niu S.-C."/>
            <person name="Li K.-L."/>
            <person name="Zheng P.-J."/>
            <person name="Zhang X.-J."/>
            <person name="Jia Y."/>
            <person name="Liu Y."/>
            <person name="Niu Y.-X."/>
            <person name="Yu L.-H."/>
            <person name="Chen D.-F."/>
            <person name="Zhang G.-Q."/>
        </authorList>
    </citation>
    <scope>NUCLEOTIDE SEQUENCE</scope>
    <source>
        <tissue evidence="7">Leaf</tissue>
    </source>
</reference>
<dbReference type="Gene3D" id="3.30.1520.10">
    <property type="entry name" value="Phox-like domain"/>
    <property type="match status" value="1"/>
</dbReference>
<dbReference type="GO" id="GO:0016020">
    <property type="term" value="C:membrane"/>
    <property type="evidence" value="ECO:0007669"/>
    <property type="project" value="UniProtKB-ARBA"/>
</dbReference>
<dbReference type="Pfam" id="PF00787">
    <property type="entry name" value="PX"/>
    <property type="match status" value="1"/>
</dbReference>
<feature type="domain" description="PX" evidence="5">
    <location>
        <begin position="688"/>
        <end position="800"/>
    </location>
</feature>
<organism evidence="7 8">
    <name type="scientific">Dendrobium nobile</name>
    <name type="common">Orchid</name>
    <dbReference type="NCBI Taxonomy" id="94219"/>
    <lineage>
        <taxon>Eukaryota</taxon>
        <taxon>Viridiplantae</taxon>
        <taxon>Streptophyta</taxon>
        <taxon>Embryophyta</taxon>
        <taxon>Tracheophyta</taxon>
        <taxon>Spermatophyta</taxon>
        <taxon>Magnoliopsida</taxon>
        <taxon>Liliopsida</taxon>
        <taxon>Asparagales</taxon>
        <taxon>Orchidaceae</taxon>
        <taxon>Epidendroideae</taxon>
        <taxon>Malaxideae</taxon>
        <taxon>Dendrobiinae</taxon>
        <taxon>Dendrobium</taxon>
    </lineage>
</organism>
<feature type="compositionally biased region" description="Polar residues" evidence="3">
    <location>
        <begin position="442"/>
        <end position="462"/>
    </location>
</feature>
<dbReference type="SMR" id="A0A8T3AKJ9"/>
<dbReference type="Proteomes" id="UP000829196">
    <property type="component" value="Unassembled WGS sequence"/>
</dbReference>
<evidence type="ECO:0000256" key="2">
    <source>
        <dbReference type="ARBA" id="ARBA00022490"/>
    </source>
</evidence>
<evidence type="ECO:0000259" key="6">
    <source>
        <dbReference type="PROSITE" id="PS51207"/>
    </source>
</evidence>
<dbReference type="Pfam" id="PF02194">
    <property type="entry name" value="PXA"/>
    <property type="match status" value="1"/>
</dbReference>
<dbReference type="PANTHER" id="PTHR22999">
    <property type="entry name" value="PX SERINE/THREONINE KINASE PXK"/>
    <property type="match status" value="1"/>
</dbReference>
<feature type="compositionally biased region" description="Basic and acidic residues" evidence="3">
    <location>
        <begin position="568"/>
        <end position="577"/>
    </location>
</feature>
<dbReference type="SUPFAM" id="SSF64268">
    <property type="entry name" value="PX domain"/>
    <property type="match status" value="1"/>
</dbReference>
<dbReference type="SMART" id="SM00312">
    <property type="entry name" value="PX"/>
    <property type="match status" value="1"/>
</dbReference>
<accession>A0A8T3AKJ9</accession>
<evidence type="ECO:0000256" key="1">
    <source>
        <dbReference type="ARBA" id="ARBA00004496"/>
    </source>
</evidence>
<feature type="region of interest" description="Disordered" evidence="3">
    <location>
        <begin position="437"/>
        <end position="471"/>
    </location>
</feature>
<dbReference type="Pfam" id="PF08628">
    <property type="entry name" value="Nexin_C"/>
    <property type="match status" value="1"/>
</dbReference>
<feature type="region of interest" description="Disordered" evidence="3">
    <location>
        <begin position="879"/>
        <end position="931"/>
    </location>
</feature>
<dbReference type="InterPro" id="IPR013937">
    <property type="entry name" value="Sorting_nexin_C"/>
</dbReference>
<keyword evidence="2" id="KW-0963">Cytoplasm</keyword>
<feature type="compositionally biased region" description="Polar residues" evidence="3">
    <location>
        <begin position="885"/>
        <end position="897"/>
    </location>
</feature>
<keyword evidence="8" id="KW-1185">Reference proteome</keyword>
<dbReference type="EMBL" id="JAGYWB010000016">
    <property type="protein sequence ID" value="KAI0496939.1"/>
    <property type="molecule type" value="Genomic_DNA"/>
</dbReference>
<feature type="compositionally biased region" description="Basic and acidic residues" evidence="3">
    <location>
        <begin position="898"/>
        <end position="920"/>
    </location>
</feature>
<dbReference type="PROSITE" id="PS51207">
    <property type="entry name" value="PXA"/>
    <property type="match status" value="1"/>
</dbReference>
<feature type="compositionally biased region" description="Basic residues" evidence="3">
    <location>
        <begin position="578"/>
        <end position="602"/>
    </location>
</feature>
<comment type="caution">
    <text evidence="7">The sequence shown here is derived from an EMBL/GenBank/DDBJ whole genome shotgun (WGS) entry which is preliminary data.</text>
</comment>
<gene>
    <name evidence="7" type="ORF">KFK09_023265</name>
</gene>
<comment type="subcellular location">
    <subcellularLocation>
        <location evidence="1">Cytoplasm</location>
    </subcellularLocation>
</comment>
<dbReference type="AlphaFoldDB" id="A0A8T3AKJ9"/>
<evidence type="ECO:0000259" key="5">
    <source>
        <dbReference type="PROSITE" id="PS50195"/>
    </source>
</evidence>
<feature type="region of interest" description="Disordered" evidence="3">
    <location>
        <begin position="527"/>
        <end position="607"/>
    </location>
</feature>
<dbReference type="PROSITE" id="PS50195">
    <property type="entry name" value="PX"/>
    <property type="match status" value="1"/>
</dbReference>
<dbReference type="OrthoDB" id="120967at2759"/>
<proteinExistence type="predicted"/>